<reference evidence="3" key="1">
    <citation type="submission" date="2020-11" db="EMBL/GenBank/DDBJ databases">
        <authorList>
            <consortium name="DOE Joint Genome Institute"/>
            <person name="Ahrendt S."/>
            <person name="Riley R."/>
            <person name="Andreopoulos W."/>
            <person name="Labutti K."/>
            <person name="Pangilinan J."/>
            <person name="Ruiz-Duenas F.J."/>
            <person name="Barrasa J.M."/>
            <person name="Sanchez-Garcia M."/>
            <person name="Camarero S."/>
            <person name="Miyauchi S."/>
            <person name="Serrano A."/>
            <person name="Linde D."/>
            <person name="Babiker R."/>
            <person name="Drula E."/>
            <person name="Ayuso-Fernandez I."/>
            <person name="Pacheco R."/>
            <person name="Padilla G."/>
            <person name="Ferreira P."/>
            <person name="Barriuso J."/>
            <person name="Kellner H."/>
            <person name="Castanera R."/>
            <person name="Alfaro M."/>
            <person name="Ramirez L."/>
            <person name="Pisabarro A.G."/>
            <person name="Kuo A."/>
            <person name="Tritt A."/>
            <person name="Lipzen A."/>
            <person name="He G."/>
            <person name="Yan M."/>
            <person name="Ng V."/>
            <person name="Cullen D."/>
            <person name="Martin F."/>
            <person name="Rosso M.-N."/>
            <person name="Henrissat B."/>
            <person name="Hibbett D."/>
            <person name="Martinez A.T."/>
            <person name="Grigoriev I.V."/>
        </authorList>
    </citation>
    <scope>NUCLEOTIDE SEQUENCE</scope>
    <source>
        <strain evidence="3">ATCC 90797</strain>
    </source>
</reference>
<protein>
    <submittedName>
        <fullName evidence="3">Uncharacterized protein</fullName>
    </submittedName>
</protein>
<dbReference type="EMBL" id="MU154608">
    <property type="protein sequence ID" value="KAF9492054.1"/>
    <property type="molecule type" value="Genomic_DNA"/>
</dbReference>
<sequence>MFHEERSSISLAGVGGGISLVLLIILAIAYHLAFVKPTSEDHFVTAVSKYRGNPLTVTFFHSQVRGVVYVTGTDAYDVDDFLHHGHEHGLRFTNTGNIIKELLPVLDTYLLLFNEEQPVEPAEESFVRLLSTANFSHSLAYVVQCEQNLQIAHLLVLPIHYERGPVDAPGNAATAVPRLERKDGKISHDFRKTAYGFIRGQIAFAFLQVKNICPSLDEIDALEENIAESIANAVQRLKQNVIRDGDRIRVISGSYIGLTGFAAGDMRTDSVDIVPVPAIIDQDDSGLELSTSNLEENVPAEGSKMLVVKGCFAGVVVEINEYLEEDVVHAYISAPALPNDRGQVYSHEIIHIVVIGDYVEVVNGTFEGCKGYTAEDKWLTCRIYVDAVRDKDLFLLDHLQTWIEVDYNNVRTLVPFRPQSCYNDVRTLVPFRPQSCPPLSYPQLVSETILKEEIVKRAIGMEVYIVHHVHLKGTYGRIIDTSVIEDRRGRRSTHFNVRPSNSISVHTYVLGEHELLERWTLLPLRVALRRQATHPIITENRSSTPGASDDEVENLENVSLVAEDEARRKEIEDRARDHADRNGTWLLDSRLRHRKLEIEVNGTKHSKIFRKGRFEGSQGYTIVTETIRDASKDIYVRIDSTDATPMTRIPLRFLRPKSSTFYPGLRVVIKGQTVDGQEHYIGSYGFIGVSEYELEYDVRLIYVLPSGPYAYFALSSLCPSGDKVEWLGYVY</sequence>
<evidence type="ECO:0000256" key="1">
    <source>
        <dbReference type="SAM" id="Coils"/>
    </source>
</evidence>
<name>A0A9P6DCS7_PLEER</name>
<organism evidence="3 4">
    <name type="scientific">Pleurotus eryngii</name>
    <name type="common">Boletus of the steppes</name>
    <dbReference type="NCBI Taxonomy" id="5323"/>
    <lineage>
        <taxon>Eukaryota</taxon>
        <taxon>Fungi</taxon>
        <taxon>Dikarya</taxon>
        <taxon>Basidiomycota</taxon>
        <taxon>Agaricomycotina</taxon>
        <taxon>Agaricomycetes</taxon>
        <taxon>Agaricomycetidae</taxon>
        <taxon>Agaricales</taxon>
        <taxon>Pleurotineae</taxon>
        <taxon>Pleurotaceae</taxon>
        <taxon>Pleurotus</taxon>
    </lineage>
</organism>
<accession>A0A9P6DCS7</accession>
<evidence type="ECO:0000313" key="3">
    <source>
        <dbReference type="EMBL" id="KAF9492054.1"/>
    </source>
</evidence>
<dbReference type="Proteomes" id="UP000807025">
    <property type="component" value="Unassembled WGS sequence"/>
</dbReference>
<gene>
    <name evidence="3" type="ORF">BDN71DRAFT_1433555</name>
</gene>
<evidence type="ECO:0000313" key="4">
    <source>
        <dbReference type="Proteomes" id="UP000807025"/>
    </source>
</evidence>
<proteinExistence type="predicted"/>
<keyword evidence="2" id="KW-1133">Transmembrane helix</keyword>
<keyword evidence="4" id="KW-1185">Reference proteome</keyword>
<comment type="caution">
    <text evidence="3">The sequence shown here is derived from an EMBL/GenBank/DDBJ whole genome shotgun (WGS) entry which is preliminary data.</text>
</comment>
<keyword evidence="2" id="KW-0812">Transmembrane</keyword>
<dbReference type="OrthoDB" id="3093812at2759"/>
<keyword evidence="1" id="KW-0175">Coiled coil</keyword>
<keyword evidence="2" id="KW-0472">Membrane</keyword>
<evidence type="ECO:0000256" key="2">
    <source>
        <dbReference type="SAM" id="Phobius"/>
    </source>
</evidence>
<feature type="coiled-coil region" evidence="1">
    <location>
        <begin position="552"/>
        <end position="581"/>
    </location>
</feature>
<feature type="transmembrane region" description="Helical" evidence="2">
    <location>
        <begin position="12"/>
        <end position="33"/>
    </location>
</feature>
<dbReference type="AlphaFoldDB" id="A0A9P6DCS7"/>